<evidence type="ECO:0000256" key="1">
    <source>
        <dbReference type="ARBA" id="ARBA00004613"/>
    </source>
</evidence>
<keyword evidence="3 4" id="KW-0732">Signal</keyword>
<dbReference type="InterPro" id="IPR052136">
    <property type="entry name" value="Adipolin/Erythroferrone-rel"/>
</dbReference>
<comment type="caution">
    <text evidence="5">The sequence shown here is derived from an EMBL/GenBank/DDBJ whole genome shotgun (WGS) entry which is preliminary data.</text>
</comment>
<evidence type="ECO:0000313" key="6">
    <source>
        <dbReference type="Proteomes" id="UP001174909"/>
    </source>
</evidence>
<feature type="signal peptide" evidence="4">
    <location>
        <begin position="1"/>
        <end position="16"/>
    </location>
</feature>
<dbReference type="EMBL" id="CASHTH010004242">
    <property type="protein sequence ID" value="CAI8055076.1"/>
    <property type="molecule type" value="Genomic_DNA"/>
</dbReference>
<protein>
    <recommendedName>
        <fullName evidence="7">SbsA Ig-like domain-containing protein</fullName>
    </recommendedName>
</protein>
<dbReference type="Proteomes" id="UP001174909">
    <property type="component" value="Unassembled WGS sequence"/>
</dbReference>
<evidence type="ECO:0000256" key="3">
    <source>
        <dbReference type="ARBA" id="ARBA00022729"/>
    </source>
</evidence>
<feature type="chain" id="PRO_5041343309" description="SbsA Ig-like domain-containing protein" evidence="4">
    <location>
        <begin position="17"/>
        <end position="1115"/>
    </location>
</feature>
<reference evidence="5" key="1">
    <citation type="submission" date="2023-03" db="EMBL/GenBank/DDBJ databases">
        <authorList>
            <person name="Steffen K."/>
            <person name="Cardenas P."/>
        </authorList>
    </citation>
    <scope>NUCLEOTIDE SEQUENCE</scope>
</reference>
<dbReference type="AlphaFoldDB" id="A0AA35XJS1"/>
<dbReference type="PANTHER" id="PTHR24019:SF5">
    <property type="entry name" value="ADIPOLIN"/>
    <property type="match status" value="1"/>
</dbReference>
<proteinExistence type="predicted"/>
<dbReference type="GO" id="GO:0005179">
    <property type="term" value="F:hormone activity"/>
    <property type="evidence" value="ECO:0007669"/>
    <property type="project" value="TreeGrafter"/>
</dbReference>
<keyword evidence="6" id="KW-1185">Reference proteome</keyword>
<evidence type="ECO:0000256" key="4">
    <source>
        <dbReference type="SAM" id="SignalP"/>
    </source>
</evidence>
<sequence>MYSIYVVVILAALGEAQLPSLVSFSLSLTPPELLTLTFDTTLQSSECDVSKLTLQNSSVLMAGGSHTPEGGGSCSFIGGLTVTLNAALDSEDWAAIQANIYLATEPANTYLSMQAGFLTQGSNSPISSSSAIQVTSHLFLANNNPPAVVEVILDLDAGILTLRLYEGSVYLASGPIEFTETGGGFTLNNYTTPDNVRFFFPLPPSLLHSFKRAPPPFTASLPPGLFRDSSGTLSPDQDELSVTILPDSTPPVIMSFMFDLDTGNLSLTFDEPINPGSINITTGIYLTGAFEGSNNSVGVLADRFFTANLDTELSILVSTTTLNSVKFDTSLCTSLGDCLLGVSSTSLSDTTGNRIPTSLSNTITSFLIPDTTQPELVSYALNLETSSVTLVFSEPINPLSIDLSGITLDLDPDNLVTSGGDLIEYQPVPLGGASSIMAITDHDTVITLRLETSTLLNLKLLVTTGNITCSVEDFTVKDTSGNEVVPIPPTASFPPSQIVLDTSPPLLLDFIAGSPNTRQLTFIFSEPVNVDSWNTSALVLTLLTTEGSFDYSFSDGSVEGNENMNLVVFTIGNSEYMLSPLSEHYQDAYIRGSLGVTTRGSLIEDLFRNPLQPLILPLVFNATIPGQSPELVTVNFDLDTGTLHLMFSDLVLASFSAGKIRFQDDSVYPSHSLTLTNNGTYASGGGLDTSVSLTLASYDLNGLKLNPFLATSTNNTFVVLSEDFAYGLGSIPVAARNGTQVRVFTPDTTEPTVTKFELDLDSDTLAIDFDEPVLVDTFDETRILLLNSTSVPTPEAALVHLSATYSLVQGNATSIRALISQQDAIDIKRQPLCYSVDNCFVAFDRGLVTDISGNEFLGSVDLMQVSSVSPDVTPPQLLSFPIFDIDSGLFTLVFSEPINGSSTNFAQVEFHNTPIDSNTSITLTEGFTSEDHIEIDFHMSRQDLNRLKSDPGLCTNRDNCWIRLPSFFVTDIGSNPFIHFHYESDVEASYHQPTVFLQDQTAPVLENAIMDINMGTLSLSFSEVIVGATFSPSDVTLLQSPSSFIFLTLSPGSIFSLASSGAEATITLTNDDLNWLKANVNIFTSANNSFLSLATNLIDVSGNPFQNISRSVGFQ</sequence>
<accession>A0AA35XJS1</accession>
<evidence type="ECO:0000313" key="5">
    <source>
        <dbReference type="EMBL" id="CAI8055076.1"/>
    </source>
</evidence>
<evidence type="ECO:0000256" key="2">
    <source>
        <dbReference type="ARBA" id="ARBA00022525"/>
    </source>
</evidence>
<comment type="subcellular location">
    <subcellularLocation>
        <location evidence="1">Secreted</location>
    </subcellularLocation>
</comment>
<dbReference type="GO" id="GO:0005615">
    <property type="term" value="C:extracellular space"/>
    <property type="evidence" value="ECO:0007669"/>
    <property type="project" value="TreeGrafter"/>
</dbReference>
<organism evidence="5 6">
    <name type="scientific">Geodia barretti</name>
    <name type="common">Barrett's horny sponge</name>
    <dbReference type="NCBI Taxonomy" id="519541"/>
    <lineage>
        <taxon>Eukaryota</taxon>
        <taxon>Metazoa</taxon>
        <taxon>Porifera</taxon>
        <taxon>Demospongiae</taxon>
        <taxon>Heteroscleromorpha</taxon>
        <taxon>Tetractinellida</taxon>
        <taxon>Astrophorina</taxon>
        <taxon>Geodiidae</taxon>
        <taxon>Geodia</taxon>
    </lineage>
</organism>
<dbReference type="PANTHER" id="PTHR24019">
    <property type="entry name" value="ADIPOLIN"/>
    <property type="match status" value="1"/>
</dbReference>
<evidence type="ECO:0008006" key="7">
    <source>
        <dbReference type="Google" id="ProtNLM"/>
    </source>
</evidence>
<gene>
    <name evidence="5" type="ORF">GBAR_LOCUS30064</name>
</gene>
<feature type="non-terminal residue" evidence="5">
    <location>
        <position position="1"/>
    </location>
</feature>
<name>A0AA35XJS1_GEOBA</name>
<keyword evidence="2" id="KW-0964">Secreted</keyword>